<dbReference type="PANTHER" id="PTHR21581">
    <property type="entry name" value="D-ALANYL-D-ALANINE CARBOXYPEPTIDASE"/>
    <property type="match status" value="1"/>
</dbReference>
<dbReference type="Gene3D" id="3.40.710.10">
    <property type="entry name" value="DD-peptidase/beta-lactamase superfamily"/>
    <property type="match status" value="1"/>
</dbReference>
<dbReference type="EC" id="3.4.21.-" evidence="13"/>
<dbReference type="GO" id="GO:0009002">
    <property type="term" value="F:serine-type D-Ala-D-Ala carboxypeptidase activity"/>
    <property type="evidence" value="ECO:0007669"/>
    <property type="project" value="InterPro"/>
</dbReference>
<keyword evidence="2 11" id="KW-0732">Signal</keyword>
<evidence type="ECO:0000256" key="10">
    <source>
        <dbReference type="SAM" id="MobiDB-lite"/>
    </source>
</evidence>
<dbReference type="GO" id="GO:0009252">
    <property type="term" value="P:peptidoglycan biosynthetic process"/>
    <property type="evidence" value="ECO:0007669"/>
    <property type="project" value="UniProtKB-KW"/>
</dbReference>
<proteinExistence type="inferred from homology"/>
<reference evidence="13 14" key="1">
    <citation type="submission" date="2019-04" db="EMBL/GenBank/DDBJ databases">
        <title>Chitiniphilus eburnea sp. nov., a novel chitinolytic bacterium isolated from aquaculture sludge.</title>
        <authorList>
            <person name="Sheng M."/>
        </authorList>
    </citation>
    <scope>NUCLEOTIDE SEQUENCE [LARGE SCALE GENOMIC DNA]</scope>
    <source>
        <strain evidence="13 14">HX-2-15</strain>
    </source>
</reference>
<sequence>MRNWINMLSLAFLAMALTFPAQAAQKNNGKQASSKQTASAKRTARNANLSKEATAKARSSVNVSHAVAGSVEHPGVQSAGVLVMNEHTGEVVYQKSPDEVAPIASITKLMTAMVVLDAGLPMNELLTIGPEDVDLLKNTSSRLGVGTSLTRAEMLLLALMSSENRAASALSRHYPGGQVAFLKRMNDKARELGMVHSRFFDATGLTPNNVSTPRELARMVVAARQYPEIHHFTTSSEYSFVSNISGRELQFRNTNPLVREGDWNIGLSKTGYTNEAGRCLVMQATINGSPVVMVLLDSAGKYTRIGDATRVRKWLETSPYARLHASTF</sequence>
<feature type="active site" evidence="7">
    <location>
        <position position="162"/>
    </location>
</feature>
<evidence type="ECO:0000256" key="9">
    <source>
        <dbReference type="RuleBase" id="RU004016"/>
    </source>
</evidence>
<feature type="domain" description="Peptidase S11 D-alanyl-D-alanine carboxypeptidase A N-terminal" evidence="12">
    <location>
        <begin position="70"/>
        <end position="298"/>
    </location>
</feature>
<dbReference type="InterPro" id="IPR012338">
    <property type="entry name" value="Beta-lactam/transpept-like"/>
</dbReference>
<feature type="signal peptide" evidence="11">
    <location>
        <begin position="1"/>
        <end position="23"/>
    </location>
</feature>
<dbReference type="Proteomes" id="UP000310016">
    <property type="component" value="Unassembled WGS sequence"/>
</dbReference>
<dbReference type="NCBIfam" id="NF008668">
    <property type="entry name" value="PRK11669.1"/>
    <property type="match status" value="1"/>
</dbReference>
<evidence type="ECO:0000313" key="13">
    <source>
        <dbReference type="EMBL" id="TJZ73868.1"/>
    </source>
</evidence>
<accession>A0A4V6WI88</accession>
<dbReference type="SUPFAM" id="SSF56601">
    <property type="entry name" value="beta-lactamase/transpeptidase-like"/>
    <property type="match status" value="1"/>
</dbReference>
<evidence type="ECO:0000256" key="2">
    <source>
        <dbReference type="ARBA" id="ARBA00022729"/>
    </source>
</evidence>
<keyword evidence="3 13" id="KW-0378">Hydrolase</keyword>
<comment type="similarity">
    <text evidence="1 9">Belongs to the peptidase S11 family.</text>
</comment>
<dbReference type="GO" id="GO:0071555">
    <property type="term" value="P:cell wall organization"/>
    <property type="evidence" value="ECO:0007669"/>
    <property type="project" value="UniProtKB-KW"/>
</dbReference>
<organism evidence="13 14">
    <name type="scientific">Chitiniphilus eburneus</name>
    <dbReference type="NCBI Taxonomy" id="2571148"/>
    <lineage>
        <taxon>Bacteria</taxon>
        <taxon>Pseudomonadati</taxon>
        <taxon>Pseudomonadota</taxon>
        <taxon>Betaproteobacteria</taxon>
        <taxon>Neisseriales</taxon>
        <taxon>Chitinibacteraceae</taxon>
        <taxon>Chitiniphilus</taxon>
    </lineage>
</organism>
<evidence type="ECO:0000259" key="12">
    <source>
        <dbReference type="Pfam" id="PF00768"/>
    </source>
</evidence>
<gene>
    <name evidence="13" type="ORF">FAZ21_09635</name>
</gene>
<dbReference type="EMBL" id="SUMF01000008">
    <property type="protein sequence ID" value="TJZ73868.1"/>
    <property type="molecule type" value="Genomic_DNA"/>
</dbReference>
<keyword evidence="5" id="KW-0573">Peptidoglycan synthesis</keyword>
<dbReference type="OrthoDB" id="5688590at2"/>
<evidence type="ECO:0000313" key="14">
    <source>
        <dbReference type="Proteomes" id="UP000310016"/>
    </source>
</evidence>
<evidence type="ECO:0000256" key="8">
    <source>
        <dbReference type="PIRSR" id="PIRSR618044-2"/>
    </source>
</evidence>
<evidence type="ECO:0000256" key="11">
    <source>
        <dbReference type="SAM" id="SignalP"/>
    </source>
</evidence>
<dbReference type="GO" id="GO:0008360">
    <property type="term" value="P:regulation of cell shape"/>
    <property type="evidence" value="ECO:0007669"/>
    <property type="project" value="UniProtKB-KW"/>
</dbReference>
<keyword evidence="6" id="KW-0961">Cell wall biogenesis/degradation</keyword>
<dbReference type="PANTHER" id="PTHR21581:SF26">
    <property type="entry name" value="D-ALANYL-D-ALANINE ENDOPEPTIDASE"/>
    <property type="match status" value="1"/>
</dbReference>
<feature type="active site" description="Acyl-ester intermediate" evidence="7">
    <location>
        <position position="105"/>
    </location>
</feature>
<dbReference type="AlphaFoldDB" id="A0A4V6WI88"/>
<feature type="active site" description="Proton acceptor" evidence="7">
    <location>
        <position position="108"/>
    </location>
</feature>
<evidence type="ECO:0000256" key="6">
    <source>
        <dbReference type="ARBA" id="ARBA00023316"/>
    </source>
</evidence>
<dbReference type="InterPro" id="IPR018044">
    <property type="entry name" value="Peptidase_S11"/>
</dbReference>
<dbReference type="InterPro" id="IPR001967">
    <property type="entry name" value="Peptidase_S11_N"/>
</dbReference>
<evidence type="ECO:0000256" key="4">
    <source>
        <dbReference type="ARBA" id="ARBA00022960"/>
    </source>
</evidence>
<feature type="chain" id="PRO_5020254940" evidence="11">
    <location>
        <begin position="24"/>
        <end position="328"/>
    </location>
</feature>
<protein>
    <submittedName>
        <fullName evidence="13">D-alanyl-D-alanine endopeptidase</fullName>
        <ecNumber evidence="13">3.4.21.-</ecNumber>
    </submittedName>
</protein>
<evidence type="ECO:0000256" key="5">
    <source>
        <dbReference type="ARBA" id="ARBA00022984"/>
    </source>
</evidence>
<comment type="caution">
    <text evidence="13">The sequence shown here is derived from an EMBL/GenBank/DDBJ whole genome shotgun (WGS) entry which is preliminary data.</text>
</comment>
<evidence type="ECO:0000256" key="1">
    <source>
        <dbReference type="ARBA" id="ARBA00007164"/>
    </source>
</evidence>
<evidence type="ECO:0000256" key="7">
    <source>
        <dbReference type="PIRSR" id="PIRSR618044-1"/>
    </source>
</evidence>
<feature type="binding site" evidence="8">
    <location>
        <position position="269"/>
    </location>
    <ligand>
        <name>substrate</name>
    </ligand>
</feature>
<keyword evidence="14" id="KW-1185">Reference proteome</keyword>
<evidence type="ECO:0000256" key="3">
    <source>
        <dbReference type="ARBA" id="ARBA00022801"/>
    </source>
</evidence>
<name>A0A4V6WI88_9NEIS</name>
<keyword evidence="4" id="KW-0133">Cell shape</keyword>
<feature type="compositionally biased region" description="Polar residues" evidence="10">
    <location>
        <begin position="33"/>
        <end position="57"/>
    </location>
</feature>
<feature type="region of interest" description="Disordered" evidence="10">
    <location>
        <begin position="26"/>
        <end position="57"/>
    </location>
</feature>
<dbReference type="Pfam" id="PF00768">
    <property type="entry name" value="Peptidase_S11"/>
    <property type="match status" value="1"/>
</dbReference>
<dbReference type="GO" id="GO:0006508">
    <property type="term" value="P:proteolysis"/>
    <property type="evidence" value="ECO:0007669"/>
    <property type="project" value="InterPro"/>
</dbReference>
<dbReference type="PRINTS" id="PR00725">
    <property type="entry name" value="DADACBPTASE1"/>
</dbReference>